<organism evidence="1 2">
    <name type="scientific">Acidisarcina polymorpha</name>
    <dbReference type="NCBI Taxonomy" id="2211140"/>
    <lineage>
        <taxon>Bacteria</taxon>
        <taxon>Pseudomonadati</taxon>
        <taxon>Acidobacteriota</taxon>
        <taxon>Terriglobia</taxon>
        <taxon>Terriglobales</taxon>
        <taxon>Acidobacteriaceae</taxon>
        <taxon>Acidisarcina</taxon>
    </lineage>
</organism>
<protein>
    <submittedName>
        <fullName evidence="1">Alkanal monooxygenase alpha chain</fullName>
    </submittedName>
</protein>
<sequence length="45" mass="4989">MQQAGQIRAFLDARKEAGYARTPRVSVSRSIFALVNDRNTAHDLG</sequence>
<reference evidence="1 2" key="1">
    <citation type="journal article" date="2018" name="Front. Microbiol.">
        <title>Hydrolytic Capabilities as a Key to Environmental Success: Chitinolytic and Cellulolytic Acidobacteria From Acidic Sub-arctic Soils and Boreal Peatlands.</title>
        <authorList>
            <person name="Belova S.E."/>
            <person name="Ravin N.V."/>
            <person name="Pankratov T.A."/>
            <person name="Rakitin A.L."/>
            <person name="Ivanova A.A."/>
            <person name="Beletsky A.V."/>
            <person name="Mardanov A.V."/>
            <person name="Sinninghe Damste J.S."/>
            <person name="Dedysh S.N."/>
        </authorList>
    </citation>
    <scope>NUCLEOTIDE SEQUENCE [LARGE SCALE GENOMIC DNA]</scope>
    <source>
        <strain evidence="1 2">SBC82</strain>
    </source>
</reference>
<proteinExistence type="predicted"/>
<dbReference type="RefSeq" id="WP_236657198.1">
    <property type="nucleotide sequence ID" value="NZ_CP030840.1"/>
</dbReference>
<keyword evidence="2" id="KW-1185">Reference proteome</keyword>
<keyword evidence="1" id="KW-0560">Oxidoreductase</keyword>
<evidence type="ECO:0000313" key="2">
    <source>
        <dbReference type="Proteomes" id="UP000253606"/>
    </source>
</evidence>
<dbReference type="GO" id="GO:0004497">
    <property type="term" value="F:monooxygenase activity"/>
    <property type="evidence" value="ECO:0007669"/>
    <property type="project" value="UniProtKB-KW"/>
</dbReference>
<dbReference type="AlphaFoldDB" id="A0A2Z5FTG7"/>
<keyword evidence="1" id="KW-0503">Monooxygenase</keyword>
<accession>A0A2Z5FTG7</accession>
<name>A0A2Z5FTG7_9BACT</name>
<dbReference type="Proteomes" id="UP000253606">
    <property type="component" value="Chromosome"/>
</dbReference>
<dbReference type="EMBL" id="CP030840">
    <property type="protein sequence ID" value="AXC10100.1"/>
    <property type="molecule type" value="Genomic_DNA"/>
</dbReference>
<dbReference type="KEGG" id="abas:ACPOL_0737"/>
<evidence type="ECO:0000313" key="1">
    <source>
        <dbReference type="EMBL" id="AXC10100.1"/>
    </source>
</evidence>
<gene>
    <name evidence="1" type="ORF">ACPOL_0737</name>
</gene>